<dbReference type="SUPFAM" id="SSF48452">
    <property type="entry name" value="TPR-like"/>
    <property type="match status" value="1"/>
</dbReference>
<protein>
    <submittedName>
        <fullName evidence="2">Glycosyltransferase</fullName>
    </submittedName>
</protein>
<feature type="domain" description="Spore protein YkvP/CgeB glycosyl transferase-like" evidence="1">
    <location>
        <begin position="200"/>
        <end position="304"/>
    </location>
</feature>
<accession>A0ABS1S6A1</accession>
<evidence type="ECO:0000313" key="3">
    <source>
        <dbReference type="Proteomes" id="UP000644749"/>
    </source>
</evidence>
<gene>
    <name evidence="2" type="ORF">JL111_06925</name>
</gene>
<sequence length="593" mass="65543">MNSLSPRPRLLFFQWDHAPNKAASGFLTLQMNLHVKCLAQFFDVTVISHDCDFDQVCDRHQPDLVLFEAGYRSHGSRRIRIDNTRAHPGIPRLGLHNGDPWCDRRAGFWADMDDWGVETAFAIGTATPAYMPDQADRIFVWPNFIDPDMFRFRGQAKVIPVMLTGQSGPLYPWRSAVYQTLAQHYPSLITPAFRYEDAGARRLLAGQAYADALSASWVSPSCGTMGHELVRKHLEIPGAGCLLVTERTPVLEAAGFRDGENCVFATPSDVVEKIDALMADPERMLRITRAGHTLVAGRHTLHHRRQIRDWFDLHQTLGSGQRIVQPGPFAPLKAVAVASARHHGHLPATGLDRLALQKAHGHLAKNELARARQQFEAALAYVPYLPEAKLGLALCDLAENRPDEAFRRLSALIRVTITEYGASRPDPAEWALCLLALMASGREAEAIALRYRYPSAGHAGLARVKGVLDQVASDDDRAVVGASIGSGSIHPTTPAMTQAIDRELAAFMARRGEGSGRHPVRVGQRSLVALDRLLRIMPVGTLRPRLPPAPGFGYLIALRDALGRKLLPPSGRRLARRMALRIHGSRTRHESRP</sequence>
<proteinExistence type="predicted"/>
<dbReference type="RefSeq" id="WP_191308881.1">
    <property type="nucleotide sequence ID" value="NZ_BNCL01000004.1"/>
</dbReference>
<dbReference type="Proteomes" id="UP000644749">
    <property type="component" value="Unassembled WGS sequence"/>
</dbReference>
<name>A0ABS1S6A1_9RHOB</name>
<reference evidence="2 3" key="1">
    <citation type="submission" date="2021-01" db="EMBL/GenBank/DDBJ databases">
        <title>011410 draft genome.</title>
        <authorList>
            <person name="Lang L."/>
        </authorList>
    </citation>
    <scope>NUCLEOTIDE SEQUENCE [LARGE SCALE GENOMIC DNA]</scope>
    <source>
        <strain evidence="2 3">KCTC 42845</strain>
    </source>
</reference>
<comment type="caution">
    <text evidence="2">The sequence shown here is derived from an EMBL/GenBank/DDBJ whole genome shotgun (WGS) entry which is preliminary data.</text>
</comment>
<organism evidence="2 3">
    <name type="scientific">Paracoccus aerius</name>
    <dbReference type="NCBI Taxonomy" id="1915382"/>
    <lineage>
        <taxon>Bacteria</taxon>
        <taxon>Pseudomonadati</taxon>
        <taxon>Pseudomonadota</taxon>
        <taxon>Alphaproteobacteria</taxon>
        <taxon>Rhodobacterales</taxon>
        <taxon>Paracoccaceae</taxon>
        <taxon>Paracoccus</taxon>
    </lineage>
</organism>
<evidence type="ECO:0000313" key="2">
    <source>
        <dbReference type="EMBL" id="MBL3673222.1"/>
    </source>
</evidence>
<dbReference type="InterPro" id="IPR055259">
    <property type="entry name" value="YkvP/CgeB_Glyco_trans-like"/>
</dbReference>
<keyword evidence="3" id="KW-1185">Reference proteome</keyword>
<evidence type="ECO:0000259" key="1">
    <source>
        <dbReference type="Pfam" id="PF13524"/>
    </source>
</evidence>
<dbReference type="Pfam" id="PF13524">
    <property type="entry name" value="Glyco_trans_1_2"/>
    <property type="match status" value="1"/>
</dbReference>
<dbReference type="EMBL" id="JAESHT010000004">
    <property type="protein sequence ID" value="MBL3673222.1"/>
    <property type="molecule type" value="Genomic_DNA"/>
</dbReference>
<dbReference type="InterPro" id="IPR011990">
    <property type="entry name" value="TPR-like_helical_dom_sf"/>
</dbReference>